<dbReference type="OrthoDB" id="134501at2"/>
<dbReference type="Pfam" id="PF13676">
    <property type="entry name" value="TIR_2"/>
    <property type="match status" value="1"/>
</dbReference>
<protein>
    <submittedName>
        <fullName evidence="7">Uncharacterized protein</fullName>
    </submittedName>
</protein>
<dbReference type="Gene3D" id="2.130.10.10">
    <property type="entry name" value="YVTN repeat-like/Quinoprotein amine dehydrogenase"/>
    <property type="match status" value="5"/>
</dbReference>
<dbReference type="PROSITE" id="PS00678">
    <property type="entry name" value="WD_REPEATS_1"/>
    <property type="match status" value="4"/>
</dbReference>
<dbReference type="InterPro" id="IPR015943">
    <property type="entry name" value="WD40/YVTN_repeat-like_dom_sf"/>
</dbReference>
<evidence type="ECO:0000256" key="4">
    <source>
        <dbReference type="SAM" id="Coils"/>
    </source>
</evidence>
<dbReference type="InterPro" id="IPR011048">
    <property type="entry name" value="Haem_d1_sf"/>
</dbReference>
<feature type="repeat" description="WD" evidence="3">
    <location>
        <begin position="1295"/>
        <end position="1336"/>
    </location>
</feature>
<dbReference type="PRINTS" id="PR00320">
    <property type="entry name" value="GPROTEINBRPT"/>
</dbReference>
<feature type="repeat" description="WD" evidence="3">
    <location>
        <begin position="894"/>
        <end position="935"/>
    </location>
</feature>
<dbReference type="EMBL" id="LFOD01000019">
    <property type="protein sequence ID" value="KMV16590.1"/>
    <property type="molecule type" value="Genomic_DNA"/>
</dbReference>
<dbReference type="InterPro" id="IPR035897">
    <property type="entry name" value="Toll_tir_struct_dom_sf"/>
</dbReference>
<evidence type="ECO:0000313" key="8">
    <source>
        <dbReference type="Proteomes" id="UP000037594"/>
    </source>
</evidence>
<dbReference type="InterPro" id="IPR001680">
    <property type="entry name" value="WD40_rpt"/>
</dbReference>
<evidence type="ECO:0000259" key="5">
    <source>
        <dbReference type="Pfam" id="PF13676"/>
    </source>
</evidence>
<accession>A0A0J8U860</accession>
<dbReference type="SMART" id="SM00320">
    <property type="entry name" value="WD40"/>
    <property type="match status" value="12"/>
</dbReference>
<evidence type="ECO:0000259" key="6">
    <source>
        <dbReference type="Pfam" id="PF20703"/>
    </source>
</evidence>
<name>A0A0J8U860_9MYCO</name>
<dbReference type="SUPFAM" id="SSF51004">
    <property type="entry name" value="C-terminal (heme d1) domain of cytochrome cd1-nitrite reductase"/>
    <property type="match status" value="1"/>
</dbReference>
<evidence type="ECO:0000256" key="1">
    <source>
        <dbReference type="ARBA" id="ARBA00022574"/>
    </source>
</evidence>
<dbReference type="SUPFAM" id="SSF50978">
    <property type="entry name" value="WD40 repeat-like"/>
    <property type="match status" value="2"/>
</dbReference>
<dbReference type="PATRIC" id="fig|451644.5.peg.4007"/>
<feature type="repeat" description="WD" evidence="3">
    <location>
        <begin position="808"/>
        <end position="849"/>
    </location>
</feature>
<feature type="repeat" description="WD" evidence="3">
    <location>
        <begin position="1210"/>
        <end position="1251"/>
    </location>
</feature>
<dbReference type="PROSITE" id="PS50294">
    <property type="entry name" value="WD_REPEATS_REGION"/>
    <property type="match status" value="8"/>
</dbReference>
<dbReference type="SUPFAM" id="SSF52200">
    <property type="entry name" value="Toll/Interleukin receptor TIR domain"/>
    <property type="match status" value="1"/>
</dbReference>
<dbReference type="Proteomes" id="UP000037594">
    <property type="component" value="Unassembled WGS sequence"/>
</dbReference>
<dbReference type="InterPro" id="IPR050349">
    <property type="entry name" value="WD_LIS1/nudF_dynein_reg"/>
</dbReference>
<feature type="coiled-coil region" evidence="4">
    <location>
        <begin position="623"/>
        <end position="662"/>
    </location>
</feature>
<evidence type="ECO:0000313" key="7">
    <source>
        <dbReference type="EMBL" id="KMV16590.1"/>
    </source>
</evidence>
<evidence type="ECO:0000256" key="2">
    <source>
        <dbReference type="ARBA" id="ARBA00022737"/>
    </source>
</evidence>
<feature type="domain" description="TIR" evidence="5">
    <location>
        <begin position="4"/>
        <end position="115"/>
    </location>
</feature>
<keyword evidence="1 3" id="KW-0853">WD repeat</keyword>
<sequence>MSRIFLSHSSADNRQAIALKAWLIEQDPGLADEIFLDLDRRTGIPAGVRWKEALRRANERCEAVICLLSDSWEASHECKLEYRHAEDLNKPIFTVRLQALSGSDITSEWQRCDVFGDGPKTSVAVDEGVEPVEFLTEGLLRLRDGLRAAGIGADTFAWPPAGEPDRAPYRGWQPLQEVDAAVYFGRDAQIGRALTVIRELRSADGGRLFVVLGPSGVGKSSFLRAGLLPRLRRDDRHFLPMPIVRPQRNALTGDGGLAQSIYDLRVEAGLPQPGLGDIKRGVRDVGRVRYWLTEAQLAAQNRILDPAGTAPPSLVLPIDQAEELFGVDAGEQAGAFLDVLSGLLDPDDDSLSLIVTATIRSDRYEPLQTAPQLATVNVRPFDDLKPMPQAQFKEVICGPARRAAEAGSRLSIAHELVDRLLEDWSRGADTLPLLSLTLSRLYRDYGDGEITLAEYQAMGGLPGVVENEIDELLAADPAARQRQLDVLRSAFVPWLATVNPDNDQPMRRVARWTDLPPESHALLDEFIARRLLVRDERDGETVVEVALESLLRQWGCLAEWLREEAVDLKGADNLERAARGWQQNGCSDEWLIPGSRLADAESLAAKPGFRERLNPTSGFLLASRQSEDRRLAAERQRHEAELQAAQALAAAESQAKEDAERHALALHKRNWILRAALALAVIAAVVAGLLNVRATRAEEQAKARARDAAANSLVANSETILSGARGLSDDVLGMQLALAVGGFPSNISSEYSILNALDKTRDVIKIIPTDGLSFAAVFSPDGKKVASGHGPFVQLWDTETWSPIGDFIKGHTGDVKGVAFSPDGKLIASTAGDATIRLWDTETRNPIGEPMRGHEGIVFPLAFSPDSSRIVTGGADKTVRLWDVAIRRQVGEPLRGHTSDVMSVAFSPDGKLIASGGTDKTLRLWHSDTGLPAADPLATNCPIVSSIAFSPDGRRIATGGGNVIQLWDMATRTPVGKPLEGHTAPINRVVYSRDGTRIASGSDDKTIRLWDANTGAPVGQPLTGHENGVAGLDFDPEGRRIVSTAEDDTLRVWDARGVQVLTGHDDAVTGADFRPDGKRIVSSGADQTIRQWDVDTGIQTGPLIRTGDAPAGVRTVVDKAQGTIGAAYLEGGRQILGVGVRSVRIWDAGSGLPVGVPVNPPPGTISLGYSEIGQKYATLAGDGGDSGSLASLKGSDIQVRNEAMQPIGSPLHHDKPVSTFTMTLDGQRVATASEDFQVRIWDTDTGQQIGKTLDLDELVLSVDFSSDGQNLAVATIEAVRIWNVDTGEEVGGRGLMGQDSWILDAAFSPDGSVIATGGSDGVVHLSDIATGRAIGPGLVGHTMAVSDVDFSLDGTKLISASADKTIRVWPVPTPSPEKLCDKMTFNMSRESWDMWVGPDIPYQKLCKDLPIAGEG</sequence>
<dbReference type="Pfam" id="PF00400">
    <property type="entry name" value="WD40"/>
    <property type="match status" value="10"/>
</dbReference>
<dbReference type="PROSITE" id="PS50082">
    <property type="entry name" value="WD_REPEATS_2"/>
    <property type="match status" value="9"/>
</dbReference>
<comment type="caution">
    <text evidence="7">The sequence shown here is derived from an EMBL/GenBank/DDBJ whole genome shotgun (WGS) entry which is preliminary data.</text>
</comment>
<dbReference type="InterPro" id="IPR000157">
    <property type="entry name" value="TIR_dom"/>
</dbReference>
<evidence type="ECO:0000256" key="3">
    <source>
        <dbReference type="PROSITE-ProRule" id="PRU00221"/>
    </source>
</evidence>
<feature type="repeat" description="WD" evidence="3">
    <location>
        <begin position="851"/>
        <end position="884"/>
    </location>
</feature>
<organism evidence="7 8">
    <name type="scientific">Mycolicibacterium conceptionense</name>
    <dbReference type="NCBI Taxonomy" id="451644"/>
    <lineage>
        <taxon>Bacteria</taxon>
        <taxon>Bacillati</taxon>
        <taxon>Actinomycetota</taxon>
        <taxon>Actinomycetes</taxon>
        <taxon>Mycobacteriales</taxon>
        <taxon>Mycobacteriaceae</taxon>
        <taxon>Mycolicibacterium</taxon>
    </lineage>
</organism>
<feature type="repeat" description="WD" evidence="3">
    <location>
        <begin position="1338"/>
        <end position="1379"/>
    </location>
</feature>
<dbReference type="GO" id="GO:0007165">
    <property type="term" value="P:signal transduction"/>
    <property type="evidence" value="ECO:0007669"/>
    <property type="project" value="InterPro"/>
</dbReference>
<feature type="repeat" description="WD" evidence="3">
    <location>
        <begin position="1061"/>
        <end position="1097"/>
    </location>
</feature>
<dbReference type="InterPro" id="IPR049052">
    <property type="entry name" value="nSTAND1"/>
</dbReference>
<feature type="domain" description="Novel STAND NTPase 1" evidence="6">
    <location>
        <begin position="168"/>
        <end position="587"/>
    </location>
</feature>
<feature type="repeat" description="WD" evidence="3">
    <location>
        <begin position="1022"/>
        <end position="1054"/>
    </location>
</feature>
<reference evidence="7 8" key="1">
    <citation type="submission" date="2015-06" db="EMBL/GenBank/DDBJ databases">
        <title>Genome sequence of Mycobacterium conceptionense strain MLE.</title>
        <authorList>
            <person name="Greninger A.L."/>
            <person name="Cunningham G."/>
            <person name="Chiu C.Y."/>
            <person name="Miller S."/>
        </authorList>
    </citation>
    <scope>NUCLEOTIDE SEQUENCE [LARGE SCALE GENOMIC DNA]</scope>
    <source>
        <strain evidence="7 8">MLE</strain>
    </source>
</reference>
<dbReference type="Gene3D" id="3.40.50.10140">
    <property type="entry name" value="Toll/interleukin-1 receptor homology (TIR) domain"/>
    <property type="match status" value="1"/>
</dbReference>
<keyword evidence="4" id="KW-0175">Coiled coil</keyword>
<dbReference type="InterPro" id="IPR019775">
    <property type="entry name" value="WD40_repeat_CS"/>
</dbReference>
<dbReference type="Pfam" id="PF20703">
    <property type="entry name" value="nSTAND1"/>
    <property type="match status" value="1"/>
</dbReference>
<dbReference type="CDD" id="cd00200">
    <property type="entry name" value="WD40"/>
    <property type="match status" value="2"/>
</dbReference>
<dbReference type="PANTHER" id="PTHR44129">
    <property type="entry name" value="WD REPEAT-CONTAINING PROTEIN POP1"/>
    <property type="match status" value="1"/>
</dbReference>
<dbReference type="InterPro" id="IPR020472">
    <property type="entry name" value="WD40_PAC1"/>
</dbReference>
<dbReference type="InterPro" id="IPR036322">
    <property type="entry name" value="WD40_repeat_dom_sf"/>
</dbReference>
<feature type="repeat" description="WD" evidence="3">
    <location>
        <begin position="979"/>
        <end position="1020"/>
    </location>
</feature>
<gene>
    <name evidence="7" type="ORF">ACT17_19400</name>
</gene>
<dbReference type="RefSeq" id="WP_019344528.1">
    <property type="nucleotide sequence ID" value="NZ_AGSZ01000165.1"/>
</dbReference>
<dbReference type="InterPro" id="IPR027417">
    <property type="entry name" value="P-loop_NTPase"/>
</dbReference>
<keyword evidence="2" id="KW-0677">Repeat</keyword>
<proteinExistence type="predicted"/>
<dbReference type="SUPFAM" id="SSF52540">
    <property type="entry name" value="P-loop containing nucleoside triphosphate hydrolases"/>
    <property type="match status" value="1"/>
</dbReference>